<feature type="domain" description="Reovirus sigma C capsid protein triple beta spiral" evidence="1">
    <location>
        <begin position="155"/>
        <end position="192"/>
    </location>
</feature>
<evidence type="ECO:0000259" key="1">
    <source>
        <dbReference type="Pfam" id="PF17750"/>
    </source>
</evidence>
<gene>
    <name evidence="2" type="primary">sigmaC</name>
</gene>
<protein>
    <submittedName>
        <fullName evidence="2">Cell attachment protein</fullName>
    </submittedName>
</protein>
<name>A0A7D5Y239_9REOV</name>
<accession>A0A7D5Y239</accession>
<dbReference type="EMBL" id="MT505318">
    <property type="protein sequence ID" value="QLJ84443.1"/>
    <property type="molecule type" value="Genomic_RNA"/>
</dbReference>
<dbReference type="Pfam" id="PF17750">
    <property type="entry name" value="Reo_sigmaC_M"/>
    <property type="match status" value="1"/>
</dbReference>
<reference evidence="2" key="1">
    <citation type="journal article" date="2020" name="Viruses">
        <title>Pteropine Orthoreovirus in an Angolan Soft-Furred Fruit Bat (Lissonycteris angolensis) in Uganda Dramatically Expands the Global Distribution of an Emerging Bat-Borne Respiratory Virus.</title>
        <authorList>
            <person name="Bennett A.J."/>
            <person name="Goldberg T.L."/>
        </authorList>
    </citation>
    <scope>NUCLEOTIDE SEQUENCE</scope>
    <source>
        <strain evidence="2">PRV16K</strain>
    </source>
</reference>
<proteinExistence type="predicted"/>
<evidence type="ECO:0000313" key="2">
    <source>
        <dbReference type="EMBL" id="QLJ84443.1"/>
    </source>
</evidence>
<dbReference type="Gene3D" id="1.10.287.1490">
    <property type="match status" value="1"/>
</dbReference>
<dbReference type="Gene3D" id="2.10.25.20">
    <property type="entry name" value="reovirus attachment protein sigma1, domain 1"/>
    <property type="match status" value="1"/>
</dbReference>
<organism evidence="2">
    <name type="scientific">Kasama virus</name>
    <dbReference type="NCBI Taxonomy" id="2755161"/>
    <lineage>
        <taxon>Viruses</taxon>
        <taxon>Riboviria</taxon>
        <taxon>Orthornavirae</taxon>
        <taxon>Duplornaviricota</taxon>
        <taxon>Resentoviricetes</taxon>
        <taxon>Reovirales</taxon>
        <taxon>Spinareoviridae</taxon>
        <taxon>Orthoreovirus</taxon>
    </lineage>
</organism>
<dbReference type="InterPro" id="IPR041345">
    <property type="entry name" value="Reo_sigmaC_M"/>
</dbReference>
<dbReference type="Gene3D" id="2.60.90.40">
    <property type="match status" value="1"/>
</dbReference>
<sequence>MTEPLNPQQRREVVALILTMSQSINASRSDVGALTRRVSVIESTQDELRTDVDALKSTNSDLALSLQELSSTVSRLQIAFTSLSSTVSSLNDELQRCKTEVDTLRTSVSSVQTDLSTVQSKIASMSASLSNLTTSVSANAVSISGIKTTLDSLSSSIPTSIASPLVVSDGRLSLAMNRKFCSDEAGLNSYSTLTQMQSFNANVPTSLTGTNLSTSILVHSRGGLTVFSLSTRHSFTPIAIDTKLTIDCRTFNPAPSDWSVLIPKPAFQSSNFLCNGWMCVDDSWVPASVIGVVDSNPKVMFLHLTTRPSQRVTGLVIHFSIDT</sequence>